<dbReference type="SUPFAM" id="SSF48498">
    <property type="entry name" value="Tetracyclin repressor-like, C-terminal domain"/>
    <property type="match status" value="1"/>
</dbReference>
<organism evidence="4 5">
    <name type="scientific">Staphylococcus lloydii</name>
    <dbReference type="NCBI Taxonomy" id="2781774"/>
    <lineage>
        <taxon>Bacteria</taxon>
        <taxon>Bacillati</taxon>
        <taxon>Bacillota</taxon>
        <taxon>Bacilli</taxon>
        <taxon>Bacillales</taxon>
        <taxon>Staphylococcaceae</taxon>
        <taxon>Staphylococcus</taxon>
    </lineage>
</organism>
<feature type="DNA-binding region" description="H-T-H motif" evidence="2">
    <location>
        <begin position="24"/>
        <end position="43"/>
    </location>
</feature>
<dbReference type="InterPro" id="IPR001647">
    <property type="entry name" value="HTH_TetR"/>
</dbReference>
<dbReference type="InterPro" id="IPR041603">
    <property type="entry name" value="YvdT_C"/>
</dbReference>
<feature type="domain" description="HTH tetR-type" evidence="3">
    <location>
        <begin position="1"/>
        <end position="61"/>
    </location>
</feature>
<dbReference type="AlphaFoldDB" id="A0A7T1B263"/>
<proteinExistence type="predicted"/>
<evidence type="ECO:0000256" key="2">
    <source>
        <dbReference type="PROSITE-ProRule" id="PRU00335"/>
    </source>
</evidence>
<evidence type="ECO:0000313" key="4">
    <source>
        <dbReference type="EMBL" id="QPM76392.1"/>
    </source>
</evidence>
<dbReference type="InterPro" id="IPR009057">
    <property type="entry name" value="Homeodomain-like_sf"/>
</dbReference>
<dbReference type="PANTHER" id="PTHR43479:SF8">
    <property type="entry name" value="TRANSCRIPTIONAL REGULATOR, TETR FAMILY"/>
    <property type="match status" value="1"/>
</dbReference>
<protein>
    <submittedName>
        <fullName evidence="4">TetR family transcriptional regulator</fullName>
    </submittedName>
</protein>
<dbReference type="PANTHER" id="PTHR43479">
    <property type="entry name" value="ACREF/ENVCD OPERON REPRESSOR-RELATED"/>
    <property type="match status" value="1"/>
</dbReference>
<gene>
    <name evidence="4" type="ORF">ISP08_11795</name>
</gene>
<dbReference type="Proteomes" id="UP000594455">
    <property type="component" value="Chromosome"/>
</dbReference>
<dbReference type="InterPro" id="IPR036271">
    <property type="entry name" value="Tet_transcr_reg_TetR-rel_C_sf"/>
</dbReference>
<dbReference type="Gene3D" id="1.10.357.10">
    <property type="entry name" value="Tetracycline Repressor, domain 2"/>
    <property type="match status" value="1"/>
</dbReference>
<reference evidence="4 5" key="1">
    <citation type="submission" date="2020-10" db="EMBL/GenBank/DDBJ databases">
        <title>Closed genome sequences of Staphylococcus lloydii sp. nov. and Staphylococcus durrellii sp. nov. Isolated from Captive Fruit Bats (Pteropus livingstonii).</title>
        <authorList>
            <person name="Fountain K."/>
        </authorList>
    </citation>
    <scope>NUCLEOTIDE SEQUENCE [LARGE SCALE GENOMIC DNA]</scope>
    <source>
        <strain evidence="4 5">23_2_7_LY</strain>
    </source>
</reference>
<evidence type="ECO:0000256" key="1">
    <source>
        <dbReference type="ARBA" id="ARBA00023125"/>
    </source>
</evidence>
<accession>A0A7T1B263</accession>
<dbReference type="GO" id="GO:0003677">
    <property type="term" value="F:DNA binding"/>
    <property type="evidence" value="ECO:0007669"/>
    <property type="project" value="UniProtKB-UniRule"/>
</dbReference>
<evidence type="ECO:0000259" key="3">
    <source>
        <dbReference type="PROSITE" id="PS50977"/>
    </source>
</evidence>
<dbReference type="Pfam" id="PF00440">
    <property type="entry name" value="TetR_N"/>
    <property type="match status" value="1"/>
</dbReference>
<dbReference type="PRINTS" id="PR00455">
    <property type="entry name" value="HTHTETR"/>
</dbReference>
<keyword evidence="5" id="KW-1185">Reference proteome</keyword>
<dbReference type="PROSITE" id="PS50977">
    <property type="entry name" value="HTH_TETR_2"/>
    <property type="match status" value="1"/>
</dbReference>
<sequence length="188" mass="21387">MNKKEKIVQAAIDIFCEKGIDKANVSDIVKEANIAQGTFYLYFSSKLAVMPSIAEVMVNKIINELKSEVDSSSIDQQIKQIINVIFNVTNEYKELTMLVYSGLTQTQFIGDWESIYKPLYDWIESLLMSAKKGGLINSTINIKYTAKIIVGAIESSAEQIHIYDREEIDNVKEYKKELEKFLLNGLKI</sequence>
<dbReference type="EMBL" id="CP064056">
    <property type="protein sequence ID" value="QPM76392.1"/>
    <property type="molecule type" value="Genomic_DNA"/>
</dbReference>
<evidence type="ECO:0000313" key="5">
    <source>
        <dbReference type="Proteomes" id="UP000594455"/>
    </source>
</evidence>
<name>A0A7T1B263_9STAP</name>
<dbReference type="Pfam" id="PF17934">
    <property type="entry name" value="TetR_C_26"/>
    <property type="match status" value="1"/>
</dbReference>
<dbReference type="InterPro" id="IPR050624">
    <property type="entry name" value="HTH-type_Tx_Regulator"/>
</dbReference>
<keyword evidence="1 2" id="KW-0238">DNA-binding</keyword>
<dbReference type="KEGG" id="sllo:ISP08_11795"/>
<dbReference type="SUPFAM" id="SSF46689">
    <property type="entry name" value="Homeodomain-like"/>
    <property type="match status" value="1"/>
</dbReference>